<protein>
    <submittedName>
        <fullName evidence="2">Uncharacterized protein</fullName>
    </submittedName>
</protein>
<sequence length="75" mass="9094">MPRNIRHRALETHNDEMEGMDEDIETESEDPQYPRIHIPEQIPTSEPDISYRLYEQVVINDKECFKDQVLNYFRK</sequence>
<evidence type="ECO:0000313" key="3">
    <source>
        <dbReference type="Proteomes" id="UP000242791"/>
    </source>
</evidence>
<keyword evidence="3" id="KW-1185">Reference proteome</keyword>
<gene>
    <name evidence="2" type="ORF">ACJ73_07063</name>
</gene>
<dbReference type="VEuPathDB" id="FungiDB:ACJ73_07063"/>
<reference evidence="2 3" key="1">
    <citation type="submission" date="2015-08" db="EMBL/GenBank/DDBJ databases">
        <title>Emmonsia species relationships and genome sequence.</title>
        <authorList>
            <person name="Cuomo C.A."/>
            <person name="Schwartz I.S."/>
            <person name="Kenyon C."/>
            <person name="De Hoog G.S."/>
            <person name="Govender N.P."/>
            <person name="Botha A."/>
            <person name="Moreno L."/>
            <person name="De Vries M."/>
            <person name="Munoz J.F."/>
            <person name="Stielow J.B."/>
        </authorList>
    </citation>
    <scope>NUCLEOTIDE SEQUENCE [LARGE SCALE GENOMIC DNA]</scope>
    <source>
        <strain evidence="2 3">EI222</strain>
    </source>
</reference>
<comment type="caution">
    <text evidence="2">The sequence shown here is derived from an EMBL/GenBank/DDBJ whole genome shotgun (WGS) entry which is preliminary data.</text>
</comment>
<evidence type="ECO:0000256" key="1">
    <source>
        <dbReference type="SAM" id="MobiDB-lite"/>
    </source>
</evidence>
<dbReference type="EMBL" id="LGTZ01001355">
    <property type="protein sequence ID" value="OJD21595.1"/>
    <property type="molecule type" value="Genomic_DNA"/>
</dbReference>
<organism evidence="2 3">
    <name type="scientific">Blastomyces percursus</name>
    <dbReference type="NCBI Taxonomy" id="1658174"/>
    <lineage>
        <taxon>Eukaryota</taxon>
        <taxon>Fungi</taxon>
        <taxon>Dikarya</taxon>
        <taxon>Ascomycota</taxon>
        <taxon>Pezizomycotina</taxon>
        <taxon>Eurotiomycetes</taxon>
        <taxon>Eurotiomycetidae</taxon>
        <taxon>Onygenales</taxon>
        <taxon>Ajellomycetaceae</taxon>
        <taxon>Blastomyces</taxon>
    </lineage>
</organism>
<dbReference type="Proteomes" id="UP000242791">
    <property type="component" value="Unassembled WGS sequence"/>
</dbReference>
<dbReference type="AlphaFoldDB" id="A0A1J9QN13"/>
<feature type="compositionally biased region" description="Acidic residues" evidence="1">
    <location>
        <begin position="17"/>
        <end position="30"/>
    </location>
</feature>
<feature type="region of interest" description="Disordered" evidence="1">
    <location>
        <begin position="1"/>
        <end position="32"/>
    </location>
</feature>
<proteinExistence type="predicted"/>
<name>A0A1J9QN13_9EURO</name>
<accession>A0A1J9QN13</accession>
<evidence type="ECO:0000313" key="2">
    <source>
        <dbReference type="EMBL" id="OJD21595.1"/>
    </source>
</evidence>